<dbReference type="CDD" id="cd24010">
    <property type="entry name" value="ASKHA_NBD_AcK_PK"/>
    <property type="match status" value="1"/>
</dbReference>
<keyword evidence="9" id="KW-1185">Reference proteome</keyword>
<feature type="binding site" evidence="6">
    <location>
        <begin position="327"/>
        <end position="331"/>
    </location>
    <ligand>
        <name>ATP</name>
        <dbReference type="ChEBI" id="CHEBI:30616"/>
    </ligand>
</feature>
<evidence type="ECO:0000256" key="2">
    <source>
        <dbReference type="ARBA" id="ARBA00022679"/>
    </source>
</evidence>
<keyword evidence="6" id="KW-0479">Metal-binding</keyword>
<dbReference type="Proteomes" id="UP000825228">
    <property type="component" value="Unassembled WGS sequence"/>
</dbReference>
<sequence>MTVLVINSGSSSVKFQVVDVEQADGVLHGIVERIGESDATVAVTYRGETTERTLEIPDHDAALRTAFETMAEAGLSLADAGVTAVGHRVVHGGTVFSEPTLIDDDVVATVDRLSALAPLHNPANVKGIEVARRELPDVPQVAVFDTAFFHALPAAASTYAIDRDVAREHDIKRYGMHGTSHEYVSGRVAEFLERDPQSLNQIVLHLGNGASASAVRGGAAVDTTMGLTPLEGLVMGTRSGDIDPGIVMHLRRSADLDVDGIDTLLNRRSGIKGLSGVTDFRELRRLVDDGDDDARLAFDVYVHRLRKYLGAYMIGLGRVDVVTFTAGVGENSPEVRAAALADLENYGIVLDAERNAVRSKDARVISADSSAVTVLVVPTDEELAIARAAVALTSS</sequence>
<dbReference type="InterPro" id="IPR023865">
    <property type="entry name" value="Aliphatic_acid_kinase_CS"/>
</dbReference>
<feature type="binding site" evidence="6">
    <location>
        <position position="14"/>
    </location>
    <ligand>
        <name>ATP</name>
        <dbReference type="ChEBI" id="CHEBI:30616"/>
    </ligand>
</feature>
<dbReference type="InterPro" id="IPR043129">
    <property type="entry name" value="ATPase_NBD"/>
</dbReference>
<evidence type="ECO:0000313" key="8">
    <source>
        <dbReference type="EMBL" id="MBY6367480.1"/>
    </source>
</evidence>
<comment type="similarity">
    <text evidence="1 6 7">Belongs to the acetokinase family.</text>
</comment>
<dbReference type="GO" id="GO:0016301">
    <property type="term" value="F:kinase activity"/>
    <property type="evidence" value="ECO:0007669"/>
    <property type="project" value="UniProtKB-KW"/>
</dbReference>
<evidence type="ECO:0000256" key="4">
    <source>
        <dbReference type="ARBA" id="ARBA00022777"/>
    </source>
</evidence>
<dbReference type="Gene3D" id="3.30.420.40">
    <property type="match status" value="2"/>
</dbReference>
<organism evidence="8 9">
    <name type="scientific">Rhodococcoides corynebacterioides</name>
    <dbReference type="NCBI Taxonomy" id="53972"/>
    <lineage>
        <taxon>Bacteria</taxon>
        <taxon>Bacillati</taxon>
        <taxon>Actinomycetota</taxon>
        <taxon>Actinomycetes</taxon>
        <taxon>Mycobacteriales</taxon>
        <taxon>Nocardiaceae</taxon>
        <taxon>Rhodococcoides</taxon>
    </lineage>
</organism>
<keyword evidence="2 6" id="KW-0808">Transferase</keyword>
<accession>A0ABS7P544</accession>
<keyword evidence="6" id="KW-0460">Magnesium</keyword>
<proteinExistence type="inferred from homology"/>
<evidence type="ECO:0000256" key="7">
    <source>
        <dbReference type="RuleBase" id="RU003835"/>
    </source>
</evidence>
<comment type="pathway">
    <text evidence="6">Metabolic intermediate biosynthesis; acetyl-CoA biosynthesis; acetyl-CoA from acetate: step 1/2.</text>
</comment>
<comment type="caution">
    <text evidence="8">The sequence shown here is derived from an EMBL/GenBank/DDBJ whole genome shotgun (WGS) entry which is preliminary data.</text>
</comment>
<dbReference type="InterPro" id="IPR000890">
    <property type="entry name" value="Aliphatic_acid_kin_short-chain"/>
</dbReference>
<reference evidence="8 9" key="1">
    <citation type="submission" date="2020-06" db="EMBL/GenBank/DDBJ databases">
        <title>Taxonomy, biology and ecology of Rhodococcus bacteria occurring in California pistachio and other woody hosts as revealed by genome sequence analyses.</title>
        <authorList>
            <person name="Gai Y."/>
            <person name="Riely B."/>
        </authorList>
    </citation>
    <scope>NUCLEOTIDE SEQUENCE [LARGE SCALE GENOMIC DNA]</scope>
    <source>
        <strain evidence="8 9">BP-281</strain>
    </source>
</reference>
<keyword evidence="4 6" id="KW-0418">Kinase</keyword>
<comment type="subunit">
    <text evidence="6">Homodimer.</text>
</comment>
<comment type="subcellular location">
    <subcellularLocation>
        <location evidence="6">Cytoplasm</location>
    </subcellularLocation>
</comment>
<dbReference type="InterPro" id="IPR004372">
    <property type="entry name" value="Ac/propionate_kinase"/>
</dbReference>
<evidence type="ECO:0000256" key="3">
    <source>
        <dbReference type="ARBA" id="ARBA00022741"/>
    </source>
</evidence>
<feature type="site" description="Transition state stabilizer" evidence="6">
    <location>
        <position position="177"/>
    </location>
</feature>
<keyword evidence="6" id="KW-0963">Cytoplasm</keyword>
<comment type="cofactor">
    <cofactor evidence="6">
        <name>Mg(2+)</name>
        <dbReference type="ChEBI" id="CHEBI:18420"/>
    </cofactor>
    <cofactor evidence="6">
        <name>Mn(2+)</name>
        <dbReference type="ChEBI" id="CHEBI:29035"/>
    </cofactor>
    <text evidence="6">Mg(2+). Can also accept Mn(2+).</text>
</comment>
<dbReference type="EMBL" id="JABUBU010000010">
    <property type="protein sequence ID" value="MBY6367480.1"/>
    <property type="molecule type" value="Genomic_DNA"/>
</dbReference>
<dbReference type="PANTHER" id="PTHR21060">
    <property type="entry name" value="ACETATE KINASE"/>
    <property type="match status" value="1"/>
</dbReference>
<name>A0ABS7P544_9NOCA</name>
<dbReference type="NCBIfam" id="TIGR00016">
    <property type="entry name" value="ackA"/>
    <property type="match status" value="1"/>
</dbReference>
<protein>
    <recommendedName>
        <fullName evidence="6">Acetate kinase</fullName>
        <ecNumber evidence="6">2.7.2.1</ecNumber>
    </recommendedName>
    <alternativeName>
        <fullName evidence="6">Acetokinase</fullName>
    </alternativeName>
</protein>
<comment type="function">
    <text evidence="6">Catalyzes the formation of acetyl phosphate from acetate and ATP. Can also catalyze the reverse reaction.</text>
</comment>
<feature type="binding site" evidence="6">
    <location>
        <position position="381"/>
    </location>
    <ligand>
        <name>Mg(2+)</name>
        <dbReference type="ChEBI" id="CHEBI:18420"/>
    </ligand>
</feature>
<keyword evidence="5 6" id="KW-0067">ATP-binding</keyword>
<evidence type="ECO:0000256" key="6">
    <source>
        <dbReference type="HAMAP-Rule" id="MF_00020"/>
    </source>
</evidence>
<dbReference type="RefSeq" id="WP_222684764.1">
    <property type="nucleotide sequence ID" value="NZ_JABUBT010000006.1"/>
</dbReference>
<feature type="binding site" evidence="6">
    <location>
        <begin position="205"/>
        <end position="209"/>
    </location>
    <ligand>
        <name>ATP</name>
        <dbReference type="ChEBI" id="CHEBI:30616"/>
    </ligand>
</feature>
<feature type="binding site" evidence="6">
    <location>
        <position position="88"/>
    </location>
    <ligand>
        <name>substrate</name>
    </ligand>
</feature>
<evidence type="ECO:0000313" key="9">
    <source>
        <dbReference type="Proteomes" id="UP000825228"/>
    </source>
</evidence>
<dbReference type="PROSITE" id="PS01075">
    <property type="entry name" value="ACETATE_KINASE_1"/>
    <property type="match status" value="1"/>
</dbReference>
<keyword evidence="3 6" id="KW-0547">Nucleotide-binding</keyword>
<dbReference type="PIRSF" id="PIRSF000722">
    <property type="entry name" value="Acetate_prop_kin"/>
    <property type="match status" value="1"/>
</dbReference>
<dbReference type="SUPFAM" id="SSF53067">
    <property type="entry name" value="Actin-like ATPase domain"/>
    <property type="match status" value="2"/>
</dbReference>
<evidence type="ECO:0000256" key="5">
    <source>
        <dbReference type="ARBA" id="ARBA00022840"/>
    </source>
</evidence>
<feature type="active site" description="Proton donor/acceptor" evidence="6">
    <location>
        <position position="145"/>
    </location>
</feature>
<evidence type="ECO:0000256" key="1">
    <source>
        <dbReference type="ARBA" id="ARBA00008748"/>
    </source>
</evidence>
<dbReference type="PRINTS" id="PR00471">
    <property type="entry name" value="ACETATEKNASE"/>
</dbReference>
<feature type="binding site" evidence="6">
    <location>
        <begin position="279"/>
        <end position="281"/>
    </location>
    <ligand>
        <name>ATP</name>
        <dbReference type="ChEBI" id="CHEBI:30616"/>
    </ligand>
</feature>
<comment type="catalytic activity">
    <reaction evidence="6">
        <text>acetate + ATP = acetyl phosphate + ADP</text>
        <dbReference type="Rhea" id="RHEA:11352"/>
        <dbReference type="ChEBI" id="CHEBI:22191"/>
        <dbReference type="ChEBI" id="CHEBI:30089"/>
        <dbReference type="ChEBI" id="CHEBI:30616"/>
        <dbReference type="ChEBI" id="CHEBI:456216"/>
        <dbReference type="EC" id="2.7.2.1"/>
    </reaction>
</comment>
<feature type="binding site" evidence="6">
    <location>
        <position position="7"/>
    </location>
    <ligand>
        <name>Mg(2+)</name>
        <dbReference type="ChEBI" id="CHEBI:18420"/>
    </ligand>
</feature>
<dbReference type="PANTHER" id="PTHR21060:SF15">
    <property type="entry name" value="ACETATE KINASE-RELATED"/>
    <property type="match status" value="1"/>
</dbReference>
<dbReference type="Pfam" id="PF00871">
    <property type="entry name" value="Acetate_kinase"/>
    <property type="match status" value="1"/>
</dbReference>
<dbReference type="HAMAP" id="MF_00020">
    <property type="entry name" value="Acetate_kinase"/>
    <property type="match status" value="1"/>
</dbReference>
<feature type="site" description="Transition state stabilizer" evidence="6">
    <location>
        <position position="238"/>
    </location>
</feature>
<dbReference type="PROSITE" id="PS01076">
    <property type="entry name" value="ACETATE_KINASE_2"/>
    <property type="match status" value="1"/>
</dbReference>
<gene>
    <name evidence="6" type="primary">ackA</name>
    <name evidence="8" type="ORF">HQ603_12000</name>
</gene>
<dbReference type="EC" id="2.7.2.1" evidence="6"/>